<dbReference type="EMBL" id="VSSQ01005648">
    <property type="protein sequence ID" value="MPM29938.1"/>
    <property type="molecule type" value="Genomic_DNA"/>
</dbReference>
<evidence type="ECO:0000256" key="1">
    <source>
        <dbReference type="SAM" id="MobiDB-lite"/>
    </source>
</evidence>
<reference evidence="2" key="1">
    <citation type="submission" date="2019-08" db="EMBL/GenBank/DDBJ databases">
        <authorList>
            <person name="Kucharzyk K."/>
            <person name="Murdoch R.W."/>
            <person name="Higgins S."/>
            <person name="Loffler F."/>
        </authorList>
    </citation>
    <scope>NUCLEOTIDE SEQUENCE</scope>
</reference>
<comment type="caution">
    <text evidence="2">The sequence shown here is derived from an EMBL/GenBank/DDBJ whole genome shotgun (WGS) entry which is preliminary data.</text>
</comment>
<feature type="region of interest" description="Disordered" evidence="1">
    <location>
        <begin position="256"/>
        <end position="318"/>
    </location>
</feature>
<protein>
    <submittedName>
        <fullName evidence="2">Uncharacterized protein</fullName>
    </submittedName>
</protein>
<dbReference type="AlphaFoldDB" id="A0A644YPL8"/>
<accession>A0A644YPL8</accession>
<gene>
    <name evidence="2" type="ORF">SDC9_76480</name>
</gene>
<evidence type="ECO:0000313" key="2">
    <source>
        <dbReference type="EMBL" id="MPM29938.1"/>
    </source>
</evidence>
<feature type="compositionally biased region" description="Basic and acidic residues" evidence="1">
    <location>
        <begin position="292"/>
        <end position="302"/>
    </location>
</feature>
<proteinExistence type="predicted"/>
<feature type="compositionally biased region" description="Basic and acidic residues" evidence="1">
    <location>
        <begin position="264"/>
        <end position="275"/>
    </location>
</feature>
<sequence>MLDSVIQHIDRAIQSGLDHLLEFGTREADGGVDRCHRNGNGHGCLGGQRLLGFDAGFAQSDQGASDVDVVGIQRHLGQPGHLHDVPEDQIVEIGAAKLGEATRSADLTETSVAFLAQHSATECVAAQVVNGDGLAVLQGSRGLVLRDGSLRLGYEIEAVETQCRQCGGNQAQAMRTPLGCWVPDGDACGRLTCLLGGPLDNPGDQLCVKLLRDQPLPTYQQRHVVSEAVSQIADHPFRLGLTVLSGCVAEDQIAVPRHKQARRRGAEAPEADRLGDNPQVGIGVRAGCGDAARTERDREVVGRHRGGPPPWGARSIGS</sequence>
<name>A0A644YPL8_9ZZZZ</name>
<organism evidence="2">
    <name type="scientific">bioreactor metagenome</name>
    <dbReference type="NCBI Taxonomy" id="1076179"/>
    <lineage>
        <taxon>unclassified sequences</taxon>
        <taxon>metagenomes</taxon>
        <taxon>ecological metagenomes</taxon>
    </lineage>
</organism>